<gene>
    <name evidence="5" type="ORF">COA17_07375</name>
</gene>
<feature type="domain" description="SF3 helicase" evidence="4">
    <location>
        <begin position="165"/>
        <end position="324"/>
    </location>
</feature>
<dbReference type="EMBL" id="NWVD01000002">
    <property type="protein sequence ID" value="PCG09671.1"/>
    <property type="molecule type" value="Genomic_DNA"/>
</dbReference>
<dbReference type="SUPFAM" id="SSF52540">
    <property type="entry name" value="P-loop containing nucleoside triphosphate hydrolases"/>
    <property type="match status" value="1"/>
</dbReference>
<sequence length="474" mass="52417">MVPMDPGEKAAGVDQAKAEGFSEDALARAFVGEHVGQLRFCHSRGKWLEFDGAIWREDKRRRAFDYARRSIREAGAGAKFGKAAAASGVEQFARADPLLSACADDWDPDPFLLGTPDGAVDLRTGKVLPADHAFMLTRSTSVTPQEGEATLWKEFLMQASGGDLELIRFLQQIAGYSLTADTREHALFFIHGPGGNGKGVFLNTFTQILGDYAVTAAMETFIASRNDRHSTELAVLRGARLVTASETEEGRSWAESRIKQMTGGDPITARFMRQDNFTFLPAFKLVIIGNHEPVLRNVDEAMRRRFHIVPFNHKPPKVDRTLEARLRAEHPRILRWMIDGCLDWQASGLVRPASVVRQTDRYFEEQDLLGQFLADRCETGGDLFDTTASLFAAWEKYAHAAGEYPGKQKAFGSALRKRGFKPDRLANVERTRVYRGVRLMLPMDDLGQVAGATAVAGAGHAGAAHPLDDREMPP</sequence>
<reference evidence="5 6" key="1">
    <citation type="submission" date="2017-09" db="EMBL/GenBank/DDBJ databases">
        <title>Sphingomonas ginsenosidimutans KACC 14949, whole genome shotgun sequence.</title>
        <authorList>
            <person name="Feng G."/>
            <person name="Zhu H."/>
        </authorList>
    </citation>
    <scope>NUCLEOTIDE SEQUENCE [LARGE SCALE GENOMIC DNA]</scope>
    <source>
        <strain evidence="5 6">KACC 14949</strain>
    </source>
</reference>
<evidence type="ECO:0000256" key="2">
    <source>
        <dbReference type="ARBA" id="ARBA00022801"/>
    </source>
</evidence>
<keyword evidence="3" id="KW-0067">ATP-binding</keyword>
<dbReference type="NCBIfam" id="TIGR01613">
    <property type="entry name" value="primase_Cterm"/>
    <property type="match status" value="1"/>
</dbReference>
<keyword evidence="2" id="KW-0378">Hydrolase</keyword>
<dbReference type="Pfam" id="PF08706">
    <property type="entry name" value="D5_N"/>
    <property type="match status" value="1"/>
</dbReference>
<evidence type="ECO:0000259" key="4">
    <source>
        <dbReference type="PROSITE" id="PS51206"/>
    </source>
</evidence>
<proteinExistence type="predicted"/>
<dbReference type="Proteomes" id="UP000218784">
    <property type="component" value="Unassembled WGS sequence"/>
</dbReference>
<dbReference type="InterPro" id="IPR006500">
    <property type="entry name" value="Helicase_put_C_phage/plasmid"/>
</dbReference>
<dbReference type="Gene3D" id="3.40.50.300">
    <property type="entry name" value="P-loop containing nucleotide triphosphate hydrolases"/>
    <property type="match status" value="1"/>
</dbReference>
<keyword evidence="1" id="KW-0547">Nucleotide-binding</keyword>
<dbReference type="InterPro" id="IPR051620">
    <property type="entry name" value="ORF904-like_C"/>
</dbReference>
<dbReference type="InterPro" id="IPR045455">
    <property type="entry name" value="NrS-1_pol-like_helicase"/>
</dbReference>
<evidence type="ECO:0000313" key="6">
    <source>
        <dbReference type="Proteomes" id="UP000218784"/>
    </source>
</evidence>
<dbReference type="PANTHER" id="PTHR35372:SF2">
    <property type="entry name" value="SF3 HELICASE DOMAIN-CONTAINING PROTEIN"/>
    <property type="match status" value="1"/>
</dbReference>
<dbReference type="GO" id="GO:0016787">
    <property type="term" value="F:hydrolase activity"/>
    <property type="evidence" value="ECO:0007669"/>
    <property type="project" value="UniProtKB-KW"/>
</dbReference>
<dbReference type="InterPro" id="IPR014818">
    <property type="entry name" value="Phage/plasmid_primase_P4_C"/>
</dbReference>
<dbReference type="PANTHER" id="PTHR35372">
    <property type="entry name" value="ATP BINDING PROTEIN-RELATED"/>
    <property type="match status" value="1"/>
</dbReference>
<dbReference type="AlphaFoldDB" id="A0A2A4I063"/>
<accession>A0A2A4I063</accession>
<evidence type="ECO:0000256" key="1">
    <source>
        <dbReference type="ARBA" id="ARBA00022741"/>
    </source>
</evidence>
<name>A0A2A4I063_9SPHN</name>
<evidence type="ECO:0000256" key="3">
    <source>
        <dbReference type="ARBA" id="ARBA00022840"/>
    </source>
</evidence>
<dbReference type="InterPro" id="IPR027417">
    <property type="entry name" value="P-loop_NTPase"/>
</dbReference>
<dbReference type="InterPro" id="IPR014015">
    <property type="entry name" value="Helicase_SF3_DNA-vir"/>
</dbReference>
<dbReference type="Pfam" id="PF19263">
    <property type="entry name" value="DUF5906"/>
    <property type="match status" value="1"/>
</dbReference>
<protein>
    <recommendedName>
        <fullName evidence="4">SF3 helicase domain-containing protein</fullName>
    </recommendedName>
</protein>
<evidence type="ECO:0000313" key="5">
    <source>
        <dbReference type="EMBL" id="PCG09671.1"/>
    </source>
</evidence>
<organism evidence="5 6">
    <name type="scientific">Sphingomonas ginsenosidimutans</name>
    <dbReference type="NCBI Taxonomy" id="862134"/>
    <lineage>
        <taxon>Bacteria</taxon>
        <taxon>Pseudomonadati</taxon>
        <taxon>Pseudomonadota</taxon>
        <taxon>Alphaproteobacteria</taxon>
        <taxon>Sphingomonadales</taxon>
        <taxon>Sphingomonadaceae</taxon>
        <taxon>Sphingomonas</taxon>
    </lineage>
</organism>
<dbReference type="SMART" id="SM00885">
    <property type="entry name" value="D5_N"/>
    <property type="match status" value="1"/>
</dbReference>
<dbReference type="GO" id="GO:0005524">
    <property type="term" value="F:ATP binding"/>
    <property type="evidence" value="ECO:0007669"/>
    <property type="project" value="UniProtKB-KW"/>
</dbReference>
<comment type="caution">
    <text evidence="5">The sequence shown here is derived from an EMBL/GenBank/DDBJ whole genome shotgun (WGS) entry which is preliminary data.</text>
</comment>
<keyword evidence="6" id="KW-1185">Reference proteome</keyword>
<dbReference type="PROSITE" id="PS51206">
    <property type="entry name" value="SF3_HELICASE_1"/>
    <property type="match status" value="1"/>
</dbReference>